<feature type="domain" description="Quinate/shikimate 5-dehydrogenase/glutamyl-tRNA reductase" evidence="11">
    <location>
        <begin position="171"/>
        <end position="306"/>
    </location>
</feature>
<dbReference type="HAMAP" id="MF_00087">
    <property type="entry name" value="Glu_tRNA_reductase"/>
    <property type="match status" value="1"/>
</dbReference>
<feature type="binding site" evidence="8">
    <location>
        <begin position="189"/>
        <end position="194"/>
    </location>
    <ligand>
        <name>NADP(+)</name>
        <dbReference type="ChEBI" id="CHEBI:58349"/>
    </ligand>
</feature>
<dbReference type="Gene3D" id="3.40.50.720">
    <property type="entry name" value="NAD(P)-binding Rossmann-like Domain"/>
    <property type="match status" value="1"/>
</dbReference>
<evidence type="ECO:0000259" key="11">
    <source>
        <dbReference type="Pfam" id="PF01488"/>
    </source>
</evidence>
<dbReference type="Pfam" id="PF05201">
    <property type="entry name" value="GlutR_N"/>
    <property type="match status" value="1"/>
</dbReference>
<keyword evidence="14" id="KW-1185">Reference proteome</keyword>
<evidence type="ECO:0000256" key="5">
    <source>
        <dbReference type="ARBA" id="ARBA00023002"/>
    </source>
</evidence>
<comment type="catalytic activity">
    <reaction evidence="7 8 9">
        <text>(S)-4-amino-5-oxopentanoate + tRNA(Glu) + NADP(+) = L-glutamyl-tRNA(Glu) + NADPH + H(+)</text>
        <dbReference type="Rhea" id="RHEA:12344"/>
        <dbReference type="Rhea" id="RHEA-COMP:9663"/>
        <dbReference type="Rhea" id="RHEA-COMP:9680"/>
        <dbReference type="ChEBI" id="CHEBI:15378"/>
        <dbReference type="ChEBI" id="CHEBI:57501"/>
        <dbReference type="ChEBI" id="CHEBI:57783"/>
        <dbReference type="ChEBI" id="CHEBI:58349"/>
        <dbReference type="ChEBI" id="CHEBI:78442"/>
        <dbReference type="ChEBI" id="CHEBI:78520"/>
        <dbReference type="EC" id="1.2.1.70"/>
    </reaction>
</comment>
<dbReference type="SUPFAM" id="SSF69075">
    <property type="entry name" value="Glutamyl tRNA-reductase dimerization domain"/>
    <property type="match status" value="1"/>
</dbReference>
<dbReference type="InterPro" id="IPR000343">
    <property type="entry name" value="4pyrrol_synth_GluRdtase"/>
</dbReference>
<comment type="function">
    <text evidence="8">Catalyzes the NADPH-dependent reduction of glutamyl-tRNA(Glu) to glutamate 1-semialdehyde (GSA).</text>
</comment>
<keyword evidence="6 8" id="KW-0627">Porphyrin biosynthesis</keyword>
<organism evidence="13 14">
    <name type="scientific">Alicyclobacillus cycloheptanicus</name>
    <dbReference type="NCBI Taxonomy" id="1457"/>
    <lineage>
        <taxon>Bacteria</taxon>
        <taxon>Bacillati</taxon>
        <taxon>Bacillota</taxon>
        <taxon>Bacilli</taxon>
        <taxon>Bacillales</taxon>
        <taxon>Alicyclobacillaceae</taxon>
        <taxon>Alicyclobacillus</taxon>
    </lineage>
</organism>
<evidence type="ECO:0000256" key="9">
    <source>
        <dbReference type="RuleBase" id="RU000584"/>
    </source>
</evidence>
<dbReference type="Proteomes" id="UP001232973">
    <property type="component" value="Unassembled WGS sequence"/>
</dbReference>
<feature type="site" description="Important for activity" evidence="8">
    <location>
        <position position="99"/>
    </location>
</feature>
<feature type="domain" description="Glutamyl-tRNA reductase N-terminal" evidence="12">
    <location>
        <begin position="6"/>
        <end position="156"/>
    </location>
</feature>
<evidence type="ECO:0000259" key="12">
    <source>
        <dbReference type="Pfam" id="PF05201"/>
    </source>
</evidence>
<accession>A0ABT9XDA9</accession>
<comment type="miscellaneous">
    <text evidence="8">During catalysis, the active site Cys acts as a nucleophile attacking the alpha-carbonyl group of tRNA-bound glutamate with the formation of a thioester intermediate between enzyme and glutamate, and the concomitant release of tRNA(Glu). The thioester intermediate is finally reduced by direct hydride transfer from NADPH, to form the product GSA.</text>
</comment>
<dbReference type="RefSeq" id="WP_274455696.1">
    <property type="nucleotide sequence ID" value="NZ_CP067097.1"/>
</dbReference>
<sequence>MQLMMVGMNHRTAPVELRERVAIAEADLEPIYLQFSQSRTLFESVVLSTCNRTELYVVGASVQSVRDYLQKFLARRAGMSEEAMLPHVMWLQGEAVVRHLMRVASGLDSMVVGETQILGQVRDAFRVASECGATGLILNQLMRTAIHLGKRAHTETAIGQNAVSVSYAAVQLAKKVFGDLHGRQVLVVGAGKMGRLTTQHLHANGIGALRVVNRSLERAEQLAEEFGGTAIEWSALAGALATADIVISSTGAPGLVITKEQVEAAVRGRGGRPLVLIDIAVPRDIDPAAAHTSHVFLYDIDDLEGVVAANQAERAREAETVGRMIDETFASFVAWLAEQRVVPVISAIREKGAEIQASVMASLERKLPELSERERKLIRKHAMSIVNQLLRDPIRNMKEIATAQGGADAVQLFAQLFGVSEEALADPAVDMLLDSAVAEPGLSAQAWERREAEGQRAAGLRNAPLHPALR</sequence>
<comment type="similarity">
    <text evidence="2 8 9">Belongs to the glutamyl-tRNA reductase family.</text>
</comment>
<dbReference type="Gene3D" id="3.30.460.30">
    <property type="entry name" value="Glutamyl-tRNA reductase, N-terminal domain"/>
    <property type="match status" value="1"/>
</dbReference>
<comment type="caution">
    <text evidence="13">The sequence shown here is derived from an EMBL/GenBank/DDBJ whole genome shotgun (WGS) entry which is preliminary data.</text>
</comment>
<evidence type="ECO:0000256" key="2">
    <source>
        <dbReference type="ARBA" id="ARBA00005916"/>
    </source>
</evidence>
<comment type="subunit">
    <text evidence="8">Homodimer.</text>
</comment>
<evidence type="ECO:0000256" key="4">
    <source>
        <dbReference type="ARBA" id="ARBA00022857"/>
    </source>
</evidence>
<name>A0ABT9XDA9_9BACL</name>
<dbReference type="GO" id="GO:0008883">
    <property type="term" value="F:glutamyl-tRNA reductase activity"/>
    <property type="evidence" value="ECO:0007669"/>
    <property type="project" value="UniProtKB-EC"/>
</dbReference>
<feature type="binding site" evidence="8">
    <location>
        <begin position="49"/>
        <end position="52"/>
    </location>
    <ligand>
        <name>substrate</name>
    </ligand>
</feature>
<evidence type="ECO:0000256" key="6">
    <source>
        <dbReference type="ARBA" id="ARBA00023244"/>
    </source>
</evidence>
<dbReference type="EC" id="1.2.1.70" evidence="3 8"/>
<dbReference type="InterPro" id="IPR015896">
    <property type="entry name" value="4pyrrol_synth_GluRdtase_dimer"/>
</dbReference>
<dbReference type="InterPro" id="IPR006151">
    <property type="entry name" value="Shikm_DH/Glu-tRNA_Rdtase"/>
</dbReference>
<feature type="domain" description="Tetrapyrrole biosynthesis glutamyl-tRNA reductase dimerisation" evidence="10">
    <location>
        <begin position="323"/>
        <end position="418"/>
    </location>
</feature>
<dbReference type="Pfam" id="PF00745">
    <property type="entry name" value="GlutR_dimer"/>
    <property type="match status" value="1"/>
</dbReference>
<evidence type="ECO:0000256" key="8">
    <source>
        <dbReference type="HAMAP-Rule" id="MF_00087"/>
    </source>
</evidence>
<dbReference type="InterPro" id="IPR036291">
    <property type="entry name" value="NAD(P)-bd_dom_sf"/>
</dbReference>
<dbReference type="InterPro" id="IPR015895">
    <property type="entry name" value="4pyrrol_synth_GluRdtase_N"/>
</dbReference>
<dbReference type="SUPFAM" id="SSF69742">
    <property type="entry name" value="Glutamyl tRNA-reductase catalytic, N-terminal domain"/>
    <property type="match status" value="1"/>
</dbReference>
<dbReference type="InterPro" id="IPR036343">
    <property type="entry name" value="GluRdtase_N_sf"/>
</dbReference>
<dbReference type="InterPro" id="IPR036453">
    <property type="entry name" value="GluRdtase_dimer_dom_sf"/>
</dbReference>
<evidence type="ECO:0000313" key="13">
    <source>
        <dbReference type="EMBL" id="MDQ0188288.1"/>
    </source>
</evidence>
<dbReference type="CDD" id="cd05213">
    <property type="entry name" value="NAD_bind_Glutamyl_tRNA_reduct"/>
    <property type="match status" value="1"/>
</dbReference>
<protein>
    <recommendedName>
        <fullName evidence="3 8">Glutamyl-tRNA reductase</fullName>
        <shortName evidence="8">GluTR</shortName>
        <ecNumber evidence="3 8">1.2.1.70</ecNumber>
    </recommendedName>
</protein>
<keyword evidence="5 8" id="KW-0560">Oxidoreductase</keyword>
<feature type="binding site" evidence="8">
    <location>
        <position position="109"/>
    </location>
    <ligand>
        <name>substrate</name>
    </ligand>
</feature>
<dbReference type="Pfam" id="PF01488">
    <property type="entry name" value="Shikimate_DH"/>
    <property type="match status" value="1"/>
</dbReference>
<dbReference type="PROSITE" id="PS00747">
    <property type="entry name" value="GLUTR"/>
    <property type="match status" value="1"/>
</dbReference>
<evidence type="ECO:0000259" key="10">
    <source>
        <dbReference type="Pfam" id="PF00745"/>
    </source>
</evidence>
<evidence type="ECO:0000256" key="7">
    <source>
        <dbReference type="ARBA" id="ARBA00047464"/>
    </source>
</evidence>
<feature type="active site" description="Nucleophile" evidence="8">
    <location>
        <position position="50"/>
    </location>
</feature>
<dbReference type="EMBL" id="JAUSTP010000001">
    <property type="protein sequence ID" value="MDQ0188288.1"/>
    <property type="molecule type" value="Genomic_DNA"/>
</dbReference>
<comment type="domain">
    <text evidence="8">Possesses an unusual extended V-shaped dimeric structure with each monomer consisting of three distinct domains arranged along a curved 'spinal' alpha-helix. The N-terminal catalytic domain specifically recognizes the glutamate moiety of the substrate. The second domain is the NADPH-binding domain, and the third C-terminal domain is responsible for dimerization.</text>
</comment>
<proteinExistence type="inferred from homology"/>
<feature type="binding site" evidence="8">
    <location>
        <begin position="114"/>
        <end position="116"/>
    </location>
    <ligand>
        <name>substrate</name>
    </ligand>
</feature>
<dbReference type="PANTHER" id="PTHR43013:SF1">
    <property type="entry name" value="GLUTAMYL-TRNA REDUCTASE"/>
    <property type="match status" value="1"/>
</dbReference>
<feature type="binding site" evidence="8">
    <location>
        <position position="120"/>
    </location>
    <ligand>
        <name>substrate</name>
    </ligand>
</feature>
<reference evidence="13 14" key="1">
    <citation type="submission" date="2023-07" db="EMBL/GenBank/DDBJ databases">
        <title>Genomic Encyclopedia of Type Strains, Phase IV (KMG-IV): sequencing the most valuable type-strain genomes for metagenomic binning, comparative biology and taxonomic classification.</title>
        <authorList>
            <person name="Goeker M."/>
        </authorList>
    </citation>
    <scope>NUCLEOTIDE SEQUENCE [LARGE SCALE GENOMIC DNA]</scope>
    <source>
        <strain evidence="13 14">DSM 4006</strain>
    </source>
</reference>
<evidence type="ECO:0000313" key="14">
    <source>
        <dbReference type="Proteomes" id="UP001232973"/>
    </source>
</evidence>
<evidence type="ECO:0000256" key="1">
    <source>
        <dbReference type="ARBA" id="ARBA00005059"/>
    </source>
</evidence>
<dbReference type="PIRSF" id="PIRSF000445">
    <property type="entry name" value="4pyrrol_synth_GluRdtase"/>
    <property type="match status" value="1"/>
</dbReference>
<dbReference type="InterPro" id="IPR018214">
    <property type="entry name" value="GluRdtase_CS"/>
</dbReference>
<evidence type="ECO:0000256" key="3">
    <source>
        <dbReference type="ARBA" id="ARBA00012970"/>
    </source>
</evidence>
<keyword evidence="4 8" id="KW-0521">NADP</keyword>
<comment type="pathway">
    <text evidence="1 8 9">Porphyrin-containing compound metabolism; protoporphyrin-IX biosynthesis; 5-aminolevulinate from L-glutamyl-tRNA(Glu): step 1/2.</text>
</comment>
<dbReference type="SUPFAM" id="SSF51735">
    <property type="entry name" value="NAD(P)-binding Rossmann-fold domains"/>
    <property type="match status" value="1"/>
</dbReference>
<dbReference type="NCBIfam" id="TIGR01035">
    <property type="entry name" value="hemA"/>
    <property type="match status" value="1"/>
</dbReference>
<dbReference type="PANTHER" id="PTHR43013">
    <property type="entry name" value="GLUTAMYL-TRNA REDUCTASE"/>
    <property type="match status" value="1"/>
</dbReference>
<gene>
    <name evidence="8" type="primary">hemA</name>
    <name evidence="13" type="ORF">J2S03_000092</name>
</gene>